<gene>
    <name evidence="2" type="ORF">E2C06_00900</name>
</gene>
<dbReference type="SUPFAM" id="SSF53850">
    <property type="entry name" value="Periplasmic binding protein-like II"/>
    <property type="match status" value="1"/>
</dbReference>
<proteinExistence type="inferred from homology"/>
<comment type="similarity">
    <text evidence="1">Belongs to the UPF0065 (bug) family.</text>
</comment>
<dbReference type="Proteomes" id="UP000295096">
    <property type="component" value="Unassembled WGS sequence"/>
</dbReference>
<dbReference type="Gene3D" id="3.40.190.150">
    <property type="entry name" value="Bordetella uptake gene, domain 1"/>
    <property type="match status" value="1"/>
</dbReference>
<sequence>MWRHPAWRTGRLAPAAATVGLSRSLVAPMCMAGALVASGRRGGQRRGGLVTLAFSRCGGQGREEGNAPMIPILTRRRVAAAAALCGLAAPARAQAWPARPVRLVVGFTAGSSTDITARIFAQAFSQAWGQPVVVENIPGQGGAIGVDRVAKSAPDGYSLMWAGNGAITIVPTLQQVGFDPLKDLVSVCATLGMASVFIVARDSPFRTLADVVAAAKARPGGLAYGTPGVGTPQHIAVEMLSRQAGIRMEHVPYRGANLSDVMNGVLPLGVQNAGAAIPFVREGQLRGIAVSSLARAAALPELPTVAEQGFPGFEALSWFGLMAPAGTPRAIVDKVQAEAMRVLADGDQQMRFAQMGLEPMGTTPEAMHAMIARDLPKWAKVIAEAGIAPGR</sequence>
<dbReference type="Gene3D" id="3.40.190.10">
    <property type="entry name" value="Periplasmic binding protein-like II"/>
    <property type="match status" value="1"/>
</dbReference>
<evidence type="ECO:0000256" key="1">
    <source>
        <dbReference type="ARBA" id="ARBA00006987"/>
    </source>
</evidence>
<dbReference type="AlphaFoldDB" id="A0A4V3AAR4"/>
<keyword evidence="3" id="KW-1185">Reference proteome</keyword>
<dbReference type="InterPro" id="IPR042100">
    <property type="entry name" value="Bug_dom1"/>
</dbReference>
<reference evidence="2 3" key="1">
    <citation type="journal article" date="2016" name="J. Microbiol.">
        <title>Dankookia rubra gen. nov., sp. nov., an alphaproteobacterium isolated from sediment of a shallow stream.</title>
        <authorList>
            <person name="Kim W.H."/>
            <person name="Kim D.H."/>
            <person name="Kang K."/>
            <person name="Ahn T.Y."/>
        </authorList>
    </citation>
    <scope>NUCLEOTIDE SEQUENCE [LARGE SCALE GENOMIC DNA]</scope>
    <source>
        <strain evidence="2 3">JCM30602</strain>
    </source>
</reference>
<protein>
    <submittedName>
        <fullName evidence="2">Tripartite tricarboxylate transporter substrate binding protein</fullName>
    </submittedName>
</protein>
<dbReference type="Pfam" id="PF03401">
    <property type="entry name" value="TctC"/>
    <property type="match status" value="1"/>
</dbReference>
<organism evidence="2 3">
    <name type="scientific">Dankookia rubra</name>
    <dbReference type="NCBI Taxonomy" id="1442381"/>
    <lineage>
        <taxon>Bacteria</taxon>
        <taxon>Pseudomonadati</taxon>
        <taxon>Pseudomonadota</taxon>
        <taxon>Alphaproteobacteria</taxon>
        <taxon>Acetobacterales</taxon>
        <taxon>Roseomonadaceae</taxon>
        <taxon>Dankookia</taxon>
    </lineage>
</organism>
<dbReference type="CDD" id="cd07012">
    <property type="entry name" value="PBP2_Bug_TTT"/>
    <property type="match status" value="1"/>
</dbReference>
<dbReference type="PANTHER" id="PTHR42928">
    <property type="entry name" value="TRICARBOXYLATE-BINDING PROTEIN"/>
    <property type="match status" value="1"/>
</dbReference>
<dbReference type="OrthoDB" id="7374750at2"/>
<dbReference type="EMBL" id="SMSJ01000001">
    <property type="protein sequence ID" value="TDH64535.1"/>
    <property type="molecule type" value="Genomic_DNA"/>
</dbReference>
<comment type="caution">
    <text evidence="2">The sequence shown here is derived from an EMBL/GenBank/DDBJ whole genome shotgun (WGS) entry which is preliminary data.</text>
</comment>
<accession>A0A4V3AAR4</accession>
<dbReference type="InterPro" id="IPR005064">
    <property type="entry name" value="BUG"/>
</dbReference>
<dbReference type="PANTHER" id="PTHR42928:SF5">
    <property type="entry name" value="BLR1237 PROTEIN"/>
    <property type="match status" value="1"/>
</dbReference>
<evidence type="ECO:0000313" key="3">
    <source>
        <dbReference type="Proteomes" id="UP000295096"/>
    </source>
</evidence>
<name>A0A4V3AAR4_9PROT</name>
<evidence type="ECO:0000313" key="2">
    <source>
        <dbReference type="EMBL" id="TDH64535.1"/>
    </source>
</evidence>